<proteinExistence type="predicted"/>
<feature type="region of interest" description="Disordered" evidence="1">
    <location>
        <begin position="161"/>
        <end position="193"/>
    </location>
</feature>
<evidence type="ECO:0000313" key="3">
    <source>
        <dbReference type="Proteomes" id="UP000765509"/>
    </source>
</evidence>
<dbReference type="AlphaFoldDB" id="A0A9Q3CJM8"/>
<organism evidence="2 3">
    <name type="scientific">Austropuccinia psidii MF-1</name>
    <dbReference type="NCBI Taxonomy" id="1389203"/>
    <lineage>
        <taxon>Eukaryota</taxon>
        <taxon>Fungi</taxon>
        <taxon>Dikarya</taxon>
        <taxon>Basidiomycota</taxon>
        <taxon>Pucciniomycotina</taxon>
        <taxon>Pucciniomycetes</taxon>
        <taxon>Pucciniales</taxon>
        <taxon>Sphaerophragmiaceae</taxon>
        <taxon>Austropuccinia</taxon>
    </lineage>
</organism>
<keyword evidence="3" id="KW-1185">Reference proteome</keyword>
<evidence type="ECO:0000256" key="1">
    <source>
        <dbReference type="SAM" id="MobiDB-lite"/>
    </source>
</evidence>
<name>A0A9Q3CJM8_9BASI</name>
<gene>
    <name evidence="2" type="ORF">O181_026269</name>
</gene>
<comment type="caution">
    <text evidence="2">The sequence shown here is derived from an EMBL/GenBank/DDBJ whole genome shotgun (WGS) entry which is preliminary data.</text>
</comment>
<protein>
    <submittedName>
        <fullName evidence="2">Uncharacterized protein</fullName>
    </submittedName>
</protein>
<feature type="region of interest" description="Disordered" evidence="1">
    <location>
        <begin position="74"/>
        <end position="105"/>
    </location>
</feature>
<dbReference type="EMBL" id="AVOT02008711">
    <property type="protein sequence ID" value="MBW0486554.1"/>
    <property type="molecule type" value="Genomic_DNA"/>
</dbReference>
<sequence>MKDGDGKKTFKLGLIVTHGIQTPKTKPTKSPTTRLSHSLYASQWLEDLFCSKQKAITLLIIAFNASELTLPPFVEPSQYNEPPIPGPSQSSKSPVPSYEDIPAHDPEPEVALMQSMEDPFGKLPLSFFSCSQHSLTPPLNISSLSRYPHFVIIIDDRPVGAPSHCPQEPNGLLTPAPSSPNSHHEAWQEFTNL</sequence>
<evidence type="ECO:0000313" key="2">
    <source>
        <dbReference type="EMBL" id="MBW0486554.1"/>
    </source>
</evidence>
<reference evidence="2" key="1">
    <citation type="submission" date="2021-03" db="EMBL/GenBank/DDBJ databases">
        <title>Draft genome sequence of rust myrtle Austropuccinia psidii MF-1, a brazilian biotype.</title>
        <authorList>
            <person name="Quecine M.C."/>
            <person name="Pachon D.M.R."/>
            <person name="Bonatelli M.L."/>
            <person name="Correr F.H."/>
            <person name="Franceschini L.M."/>
            <person name="Leite T.F."/>
            <person name="Margarido G.R.A."/>
            <person name="Almeida C.A."/>
            <person name="Ferrarezi J.A."/>
            <person name="Labate C.A."/>
        </authorList>
    </citation>
    <scope>NUCLEOTIDE SEQUENCE</scope>
    <source>
        <strain evidence="2">MF-1</strain>
    </source>
</reference>
<dbReference type="Proteomes" id="UP000765509">
    <property type="component" value="Unassembled WGS sequence"/>
</dbReference>
<accession>A0A9Q3CJM8</accession>